<keyword evidence="6" id="KW-1185">Reference proteome</keyword>
<dbReference type="PANTHER" id="PTHR13382">
    <property type="entry name" value="MITOCHONDRIAL ATP SYNTHASE COUPLING FACTOR B"/>
    <property type="match status" value="1"/>
</dbReference>
<name>A0A9P6JYH3_9FUNG</name>
<proteinExistence type="predicted"/>
<dbReference type="InterPro" id="IPR006553">
    <property type="entry name" value="Leu-rich_rpt_Cys-con_subtyp"/>
</dbReference>
<evidence type="ECO:0000313" key="6">
    <source>
        <dbReference type="Proteomes" id="UP000723463"/>
    </source>
</evidence>
<dbReference type="GO" id="GO:0005737">
    <property type="term" value="C:cytoplasm"/>
    <property type="evidence" value="ECO:0007669"/>
    <property type="project" value="TreeGrafter"/>
</dbReference>
<dbReference type="InterPro" id="IPR057207">
    <property type="entry name" value="FBXL15_LRR"/>
</dbReference>
<feature type="compositionally biased region" description="Acidic residues" evidence="2">
    <location>
        <begin position="728"/>
        <end position="744"/>
    </location>
</feature>
<dbReference type="SUPFAM" id="SSF81383">
    <property type="entry name" value="F-box domain"/>
    <property type="match status" value="1"/>
</dbReference>
<organism evidence="5 6">
    <name type="scientific">Mortierella hygrophila</name>
    <dbReference type="NCBI Taxonomy" id="979708"/>
    <lineage>
        <taxon>Eukaryota</taxon>
        <taxon>Fungi</taxon>
        <taxon>Fungi incertae sedis</taxon>
        <taxon>Mucoromycota</taxon>
        <taxon>Mortierellomycotina</taxon>
        <taxon>Mortierellomycetes</taxon>
        <taxon>Mortierellales</taxon>
        <taxon>Mortierellaceae</taxon>
        <taxon>Mortierella</taxon>
    </lineage>
</organism>
<dbReference type="AlphaFoldDB" id="A0A9P6JYH3"/>
<dbReference type="InterPro" id="IPR050648">
    <property type="entry name" value="F-box_LRR-repeat"/>
</dbReference>
<dbReference type="InterPro" id="IPR032675">
    <property type="entry name" value="LRR_dom_sf"/>
</dbReference>
<dbReference type="GO" id="GO:0016874">
    <property type="term" value="F:ligase activity"/>
    <property type="evidence" value="ECO:0007669"/>
    <property type="project" value="UniProtKB-KW"/>
</dbReference>
<sequence length="744" mass="80752">MDDDDCKSITTINNSSTRYTPTLPSELILFMFRFLASAHDLRSAILVCKLWCSCGMDLLWSKPAFLTIPVAERMVQTLSLPSTIFPYANYIRRLNLSFVAPDVTDSMLIQFAPCVRLERLLLAGGNKATMVGLQHVLSGCPGLYSLDLSDIPAVTDALIEYVAEKCPRLHTLYIGSCSSLTDDSIVKLAASCLQLKRIKLSQCSLLTDRAVLALTEHCPHLIEIDLTNCSLMTDTAIRSIFESLPQIRDINLTLLTHLTNAAFSFISPKTHRFEQLRVLNFTSCANITDETLLKIIPAAPRLRSLALTKCDKITDAGASVIKTLGKHLHYLHLGHCAKITDRLIVGLSQVCTRIRYLDLACCTKITDTSIFALAQLPKLRRIGLVKCSNITDYGIYAMLVSQVLPQTLERVHLSYCVNLSDTAIASLVTQCRKLTHLSLTGVPAFTWPRYQMFCRAPPPEFTAHQREVFCVFSGKGVRDLRKYMHENVTTAAAPANLANIRASYRMMSSAVSSMLAESEGVEEPEPAVSLPPFPEGSTLWAQMGAAVGVAPSDPAMVVDIVTPLLTDEQEGVEEGGSGGGPTPLALQAFQELDNMSQSSQDDMEGVIMSEPPGPATTILVVQSSSSSESSGPLVFRSGGGQNSVFRDGVIPPDDGNGFPSLQHPSHSHHCLQGHRELELGGGSSLMELDDPGQETIGDDCSRVPSPGTLARSLNREGEGSGAGSTSPAEEEEEEDGDDDDDDDF</sequence>
<feature type="domain" description="F-box/LRR-repeat protein 15-like leucin rich repeat" evidence="4">
    <location>
        <begin position="153"/>
        <end position="375"/>
    </location>
</feature>
<dbReference type="SUPFAM" id="SSF52047">
    <property type="entry name" value="RNI-like"/>
    <property type="match status" value="1"/>
</dbReference>
<gene>
    <name evidence="5" type="primary">GRR1_1</name>
    <name evidence="5" type="ORF">EC957_007287</name>
</gene>
<dbReference type="Pfam" id="PF12937">
    <property type="entry name" value="F-box-like"/>
    <property type="match status" value="1"/>
</dbReference>
<dbReference type="InterPro" id="IPR036047">
    <property type="entry name" value="F-box-like_dom_sf"/>
</dbReference>
<protein>
    <submittedName>
        <fullName evidence="5">SCF ubiquitin ligase complex subunit</fullName>
    </submittedName>
</protein>
<feature type="domain" description="F-box" evidence="3">
    <location>
        <begin position="22"/>
        <end position="64"/>
    </location>
</feature>
<feature type="region of interest" description="Disordered" evidence="2">
    <location>
        <begin position="681"/>
        <end position="744"/>
    </location>
</feature>
<dbReference type="PANTHER" id="PTHR13382:SF67">
    <property type="entry name" value="SCF E3 UBIQUITIN LIGASE COMPLEX F-BOX PROTEIN POF2"/>
    <property type="match status" value="1"/>
</dbReference>
<dbReference type="Proteomes" id="UP000723463">
    <property type="component" value="Unassembled WGS sequence"/>
</dbReference>
<evidence type="ECO:0000313" key="5">
    <source>
        <dbReference type="EMBL" id="KAF9538031.1"/>
    </source>
</evidence>
<dbReference type="Pfam" id="PF25372">
    <property type="entry name" value="DUF7885"/>
    <property type="match status" value="1"/>
</dbReference>
<comment type="caution">
    <text evidence="5">The sequence shown here is derived from an EMBL/GenBank/DDBJ whole genome shotgun (WGS) entry which is preliminary data.</text>
</comment>
<evidence type="ECO:0000259" key="4">
    <source>
        <dbReference type="Pfam" id="PF25372"/>
    </source>
</evidence>
<accession>A0A9P6JYH3</accession>
<reference evidence="5" key="1">
    <citation type="journal article" date="2020" name="Fungal Divers.">
        <title>Resolving the Mortierellaceae phylogeny through synthesis of multi-gene phylogenetics and phylogenomics.</title>
        <authorList>
            <person name="Vandepol N."/>
            <person name="Liber J."/>
            <person name="Desiro A."/>
            <person name="Na H."/>
            <person name="Kennedy M."/>
            <person name="Barry K."/>
            <person name="Grigoriev I.V."/>
            <person name="Miller A.N."/>
            <person name="O'Donnell K."/>
            <person name="Stajich J.E."/>
            <person name="Bonito G."/>
        </authorList>
    </citation>
    <scope>NUCLEOTIDE SEQUENCE</scope>
    <source>
        <strain evidence="5">NRRL 2591</strain>
    </source>
</reference>
<dbReference type="InterPro" id="IPR001810">
    <property type="entry name" value="F-box_dom"/>
</dbReference>
<evidence type="ECO:0000256" key="1">
    <source>
        <dbReference type="ARBA" id="ARBA00022786"/>
    </source>
</evidence>
<dbReference type="SMART" id="SM00367">
    <property type="entry name" value="LRR_CC"/>
    <property type="match status" value="12"/>
</dbReference>
<keyword evidence="5" id="KW-0436">Ligase</keyword>
<dbReference type="EMBL" id="JAAAXW010000339">
    <property type="protein sequence ID" value="KAF9538031.1"/>
    <property type="molecule type" value="Genomic_DNA"/>
</dbReference>
<keyword evidence="1" id="KW-0833">Ubl conjugation pathway</keyword>
<evidence type="ECO:0000259" key="3">
    <source>
        <dbReference type="Pfam" id="PF12937"/>
    </source>
</evidence>
<evidence type="ECO:0000256" key="2">
    <source>
        <dbReference type="SAM" id="MobiDB-lite"/>
    </source>
</evidence>
<dbReference type="Gene3D" id="3.80.10.10">
    <property type="entry name" value="Ribonuclease Inhibitor"/>
    <property type="match status" value="3"/>
</dbReference>